<gene>
    <name evidence="4" type="ORF">LZ496_04565</name>
</gene>
<feature type="region of interest" description="Disordered" evidence="2">
    <location>
        <begin position="1"/>
        <end position="20"/>
    </location>
</feature>
<protein>
    <submittedName>
        <fullName evidence="4">Alpha/beta hydrolase</fullName>
    </submittedName>
</protein>
<dbReference type="EMBL" id="JAMGBA010000001">
    <property type="protein sequence ID" value="MCL6698059.1"/>
    <property type="molecule type" value="Genomic_DNA"/>
</dbReference>
<dbReference type="Pfam" id="PF00561">
    <property type="entry name" value="Abhydrolase_1"/>
    <property type="match status" value="1"/>
</dbReference>
<dbReference type="Gene3D" id="3.40.50.1820">
    <property type="entry name" value="alpha/beta hydrolase"/>
    <property type="match status" value="1"/>
</dbReference>
<accession>A0ABT0RSS6</accession>
<dbReference type="GO" id="GO:0016787">
    <property type="term" value="F:hydrolase activity"/>
    <property type="evidence" value="ECO:0007669"/>
    <property type="project" value="UniProtKB-KW"/>
</dbReference>
<sequence length="341" mass="38066">MTAISAIRPSASVPASPFDPDDPQAFRHRFSKVNGIRMHYVDEGSGPLVILLHGFPYLWYMWRLQIPALVAAGYRVLAPDLRGFGQTEKPEALEAYDMLQAVGDIVGLMKAQRETSAVLVGHDLGAWVAYMAAQLRPDLFSRLAILNTPVPPRGPSKPSVGWAKLAKQGVQIHHSYFQERDTPDRELAHDTRKSLRSIFYSVSGSPDDCWNPIVPMGTRLLDTMPEPDTFPDWLSDRALDHYVAEYERTGFTGALNYYRCRDRNWELTPFLDGSAVRQPSLFIGGAYDPLMLLAREGYETLETHMPGLRRKVLLEGIGHDAPEEAPEAVNAELLAFLAPGH</sequence>
<evidence type="ECO:0000256" key="2">
    <source>
        <dbReference type="SAM" id="MobiDB-lite"/>
    </source>
</evidence>
<dbReference type="InterPro" id="IPR029058">
    <property type="entry name" value="AB_hydrolase_fold"/>
</dbReference>
<evidence type="ECO:0000256" key="1">
    <source>
        <dbReference type="ARBA" id="ARBA00022801"/>
    </source>
</evidence>
<keyword evidence="5" id="KW-1185">Reference proteome</keyword>
<dbReference type="Proteomes" id="UP001203410">
    <property type="component" value="Unassembled WGS sequence"/>
</dbReference>
<dbReference type="InterPro" id="IPR000639">
    <property type="entry name" value="Epox_hydrolase-like"/>
</dbReference>
<feature type="domain" description="AB hydrolase-1" evidence="3">
    <location>
        <begin position="47"/>
        <end position="325"/>
    </location>
</feature>
<dbReference type="PRINTS" id="PR00111">
    <property type="entry name" value="ABHYDROLASE"/>
</dbReference>
<dbReference type="PRINTS" id="PR00412">
    <property type="entry name" value="EPOXHYDRLASE"/>
</dbReference>
<evidence type="ECO:0000259" key="3">
    <source>
        <dbReference type="Pfam" id="PF00561"/>
    </source>
</evidence>
<dbReference type="InterPro" id="IPR000073">
    <property type="entry name" value="AB_hydrolase_1"/>
</dbReference>
<evidence type="ECO:0000313" key="5">
    <source>
        <dbReference type="Proteomes" id="UP001203410"/>
    </source>
</evidence>
<organism evidence="4 5">
    <name type="scientific">Sphingomonas caseinilyticus</name>
    <dbReference type="NCBI Taxonomy" id="2908205"/>
    <lineage>
        <taxon>Bacteria</taxon>
        <taxon>Pseudomonadati</taxon>
        <taxon>Pseudomonadota</taxon>
        <taxon>Alphaproteobacteria</taxon>
        <taxon>Sphingomonadales</taxon>
        <taxon>Sphingomonadaceae</taxon>
        <taxon>Sphingomonas</taxon>
    </lineage>
</organism>
<dbReference type="PANTHER" id="PTHR43329">
    <property type="entry name" value="EPOXIDE HYDROLASE"/>
    <property type="match status" value="1"/>
</dbReference>
<dbReference type="RefSeq" id="WP_249903403.1">
    <property type="nucleotide sequence ID" value="NZ_JAMGBA010000001.1"/>
</dbReference>
<keyword evidence="1 4" id="KW-0378">Hydrolase</keyword>
<evidence type="ECO:0000313" key="4">
    <source>
        <dbReference type="EMBL" id="MCL6698059.1"/>
    </source>
</evidence>
<dbReference type="SUPFAM" id="SSF53474">
    <property type="entry name" value="alpha/beta-Hydrolases"/>
    <property type="match status" value="1"/>
</dbReference>
<reference evidence="4 5" key="1">
    <citation type="submission" date="2022-05" db="EMBL/GenBank/DDBJ databases">
        <authorList>
            <person name="Jo J.-H."/>
            <person name="Im W.-T."/>
        </authorList>
    </citation>
    <scope>NUCLEOTIDE SEQUENCE [LARGE SCALE GENOMIC DNA]</scope>
    <source>
        <strain evidence="4 5">NSE70-1</strain>
    </source>
</reference>
<name>A0ABT0RSS6_9SPHN</name>
<proteinExistence type="predicted"/>
<comment type="caution">
    <text evidence="4">The sequence shown here is derived from an EMBL/GenBank/DDBJ whole genome shotgun (WGS) entry which is preliminary data.</text>
</comment>